<dbReference type="GO" id="GO:0005975">
    <property type="term" value="P:carbohydrate metabolic process"/>
    <property type="evidence" value="ECO:0007669"/>
    <property type="project" value="UniProtKB-UniRule"/>
</dbReference>
<feature type="active site" description="For Fru-6P isomerization activity" evidence="11">
    <location>
        <position position="601"/>
    </location>
</feature>
<comment type="caution">
    <text evidence="14">The sequence shown here is derived from an EMBL/GenBank/DDBJ whole genome shotgun (WGS) entry which is preliminary data.</text>
</comment>
<dbReference type="CDD" id="cd05009">
    <property type="entry name" value="SIS_GlmS_GlmD_2"/>
    <property type="match status" value="1"/>
</dbReference>
<dbReference type="GO" id="GO:0006487">
    <property type="term" value="P:protein N-linked glycosylation"/>
    <property type="evidence" value="ECO:0007669"/>
    <property type="project" value="TreeGrafter"/>
</dbReference>
<proteinExistence type="inferred from homology"/>
<dbReference type="GO" id="GO:0097367">
    <property type="term" value="F:carbohydrate derivative binding"/>
    <property type="evidence" value="ECO:0007669"/>
    <property type="project" value="InterPro"/>
</dbReference>
<protein>
    <recommendedName>
        <fullName evidence="4 11">Glutamine--fructose-6-phosphate aminotransferase [isomerizing]</fullName>
        <ecNumber evidence="3 11">2.6.1.16</ecNumber>
    </recommendedName>
    <alternativeName>
        <fullName evidence="11">D-fructose-6-phosphate amidotransferase</fullName>
    </alternativeName>
    <alternativeName>
        <fullName evidence="11">GFAT</fullName>
    </alternativeName>
    <alternativeName>
        <fullName evidence="11">Glucosamine-6-phosphate synthase</fullName>
    </alternativeName>
    <alternativeName>
        <fullName evidence="11">Hexosephosphate aminotransferase</fullName>
    </alternativeName>
    <alternativeName>
        <fullName evidence="11">L-glutamine--D-fructose-6-phosphate amidotransferase</fullName>
    </alternativeName>
</protein>
<evidence type="ECO:0000256" key="9">
    <source>
        <dbReference type="ARBA" id="ARBA00022962"/>
    </source>
</evidence>
<dbReference type="InterPro" id="IPR035490">
    <property type="entry name" value="GlmS/FrlB_SIS"/>
</dbReference>
<dbReference type="GO" id="GO:0006002">
    <property type="term" value="P:fructose 6-phosphate metabolic process"/>
    <property type="evidence" value="ECO:0007669"/>
    <property type="project" value="TreeGrafter"/>
</dbReference>
<evidence type="ECO:0000256" key="6">
    <source>
        <dbReference type="ARBA" id="ARBA00022576"/>
    </source>
</evidence>
<feature type="domain" description="Glutamine amidotransferase type-2" evidence="12">
    <location>
        <begin position="2"/>
        <end position="219"/>
    </location>
</feature>
<dbReference type="SUPFAM" id="SSF56235">
    <property type="entry name" value="N-terminal nucleophile aminohydrolases (Ntn hydrolases)"/>
    <property type="match status" value="1"/>
</dbReference>
<keyword evidence="9" id="KW-0315">Glutamine amidotransferase</keyword>
<keyword evidence="5 11" id="KW-0963">Cytoplasm</keyword>
<dbReference type="EMBL" id="QLOE01000009">
    <property type="protein sequence ID" value="RAO78679.1"/>
    <property type="molecule type" value="Genomic_DNA"/>
</dbReference>
<name>A0A328P9A9_9EURY</name>
<comment type="function">
    <text evidence="10 11">Catalyzes the first step in hexosamine metabolism, converting fructose-6P into glucosamine-6P using glutamine as a nitrogen source.</text>
</comment>
<evidence type="ECO:0000256" key="3">
    <source>
        <dbReference type="ARBA" id="ARBA00012916"/>
    </source>
</evidence>
<evidence type="ECO:0000256" key="11">
    <source>
        <dbReference type="HAMAP-Rule" id="MF_00164"/>
    </source>
</evidence>
<dbReference type="GO" id="GO:0006047">
    <property type="term" value="P:UDP-N-acetylglucosamine metabolic process"/>
    <property type="evidence" value="ECO:0007669"/>
    <property type="project" value="TreeGrafter"/>
</dbReference>
<dbReference type="NCBIfam" id="NF001484">
    <property type="entry name" value="PRK00331.1"/>
    <property type="match status" value="1"/>
</dbReference>
<dbReference type="OrthoDB" id="372195at2157"/>
<evidence type="ECO:0000259" key="13">
    <source>
        <dbReference type="PROSITE" id="PS51464"/>
    </source>
</evidence>
<dbReference type="PANTHER" id="PTHR10937">
    <property type="entry name" value="GLUCOSAMINE--FRUCTOSE-6-PHOSPHATE AMINOTRANSFERASE, ISOMERIZING"/>
    <property type="match status" value="1"/>
</dbReference>
<evidence type="ECO:0000256" key="7">
    <source>
        <dbReference type="ARBA" id="ARBA00022679"/>
    </source>
</evidence>
<gene>
    <name evidence="11 14" type="primary">glmS</name>
    <name evidence="14" type="ORF">DPC56_06815</name>
</gene>
<evidence type="ECO:0000256" key="5">
    <source>
        <dbReference type="ARBA" id="ARBA00022490"/>
    </source>
</evidence>
<dbReference type="Proteomes" id="UP000249782">
    <property type="component" value="Unassembled WGS sequence"/>
</dbReference>
<dbReference type="NCBIfam" id="TIGR01135">
    <property type="entry name" value="glmS"/>
    <property type="match status" value="1"/>
</dbReference>
<comment type="subcellular location">
    <subcellularLocation>
        <location evidence="2 11">Cytoplasm</location>
    </subcellularLocation>
</comment>
<evidence type="ECO:0000313" key="14">
    <source>
        <dbReference type="EMBL" id="RAO78679.1"/>
    </source>
</evidence>
<dbReference type="PANTHER" id="PTHR10937:SF0">
    <property type="entry name" value="GLUTAMINE--FRUCTOSE-6-PHOSPHATE TRANSAMINASE (ISOMERIZING)"/>
    <property type="match status" value="1"/>
</dbReference>
<evidence type="ECO:0000256" key="4">
    <source>
        <dbReference type="ARBA" id="ARBA00016090"/>
    </source>
</evidence>
<reference evidence="14 15" key="1">
    <citation type="submission" date="2018-06" db="EMBL/GenBank/DDBJ databases">
        <title>Draft genome sequence of hyperthermophilic methanogen Methanothermobacter tenebrarum sp. MCM-B 1447.</title>
        <authorList>
            <person name="Pore S.D."/>
            <person name="Dagar S."/>
            <person name="Dhakephalkar P.K."/>
        </authorList>
    </citation>
    <scope>NUCLEOTIDE SEQUENCE [LARGE SCALE GENOMIC DNA]</scope>
    <source>
        <strain evidence="14 15">MCM B 1447</strain>
    </source>
</reference>
<dbReference type="InterPro" id="IPR029055">
    <property type="entry name" value="Ntn_hydrolases_N"/>
</dbReference>
<feature type="initiator methionine" description="Removed" evidence="11">
    <location>
        <position position="1"/>
    </location>
</feature>
<dbReference type="InterPro" id="IPR035466">
    <property type="entry name" value="GlmS/AgaS_SIS"/>
</dbReference>
<organism evidence="14 15">
    <name type="scientific">Methanothermobacter tenebrarum</name>
    <dbReference type="NCBI Taxonomy" id="680118"/>
    <lineage>
        <taxon>Archaea</taxon>
        <taxon>Methanobacteriati</taxon>
        <taxon>Methanobacteriota</taxon>
        <taxon>Methanomada group</taxon>
        <taxon>Methanobacteria</taxon>
        <taxon>Methanobacteriales</taxon>
        <taxon>Methanobacteriaceae</taxon>
        <taxon>Methanothermobacter</taxon>
    </lineage>
</organism>
<dbReference type="InterPro" id="IPR047084">
    <property type="entry name" value="GFAT_N"/>
</dbReference>
<keyword evidence="6 11" id="KW-0032">Aminotransferase</keyword>
<dbReference type="GO" id="GO:0005737">
    <property type="term" value="C:cytoplasm"/>
    <property type="evidence" value="ECO:0007669"/>
    <property type="project" value="UniProtKB-SubCell"/>
</dbReference>
<evidence type="ECO:0000256" key="8">
    <source>
        <dbReference type="ARBA" id="ARBA00022737"/>
    </source>
</evidence>
<dbReference type="CDD" id="cd05008">
    <property type="entry name" value="SIS_GlmS_GlmD_1"/>
    <property type="match status" value="1"/>
</dbReference>
<dbReference type="CDD" id="cd00714">
    <property type="entry name" value="GFAT"/>
    <property type="match status" value="1"/>
</dbReference>
<keyword evidence="15" id="KW-1185">Reference proteome</keyword>
<dbReference type="HAMAP" id="MF_00164">
    <property type="entry name" value="GlmS"/>
    <property type="match status" value="1"/>
</dbReference>
<dbReference type="PROSITE" id="PS51278">
    <property type="entry name" value="GATASE_TYPE_2"/>
    <property type="match status" value="1"/>
</dbReference>
<evidence type="ECO:0000256" key="2">
    <source>
        <dbReference type="ARBA" id="ARBA00004496"/>
    </source>
</evidence>
<dbReference type="GO" id="GO:0004360">
    <property type="term" value="F:glutamine-fructose-6-phosphate transaminase (isomerizing) activity"/>
    <property type="evidence" value="ECO:0007669"/>
    <property type="project" value="UniProtKB-UniRule"/>
</dbReference>
<evidence type="ECO:0000313" key="15">
    <source>
        <dbReference type="Proteomes" id="UP000249782"/>
    </source>
</evidence>
<feature type="domain" description="SIS" evidence="13">
    <location>
        <begin position="278"/>
        <end position="416"/>
    </location>
</feature>
<dbReference type="InterPro" id="IPR046348">
    <property type="entry name" value="SIS_dom_sf"/>
</dbReference>
<evidence type="ECO:0000256" key="1">
    <source>
        <dbReference type="ARBA" id="ARBA00001031"/>
    </source>
</evidence>
<dbReference type="InterPro" id="IPR005855">
    <property type="entry name" value="GFAT"/>
</dbReference>
<feature type="domain" description="SIS" evidence="13">
    <location>
        <begin position="440"/>
        <end position="596"/>
    </location>
</feature>
<dbReference type="InterPro" id="IPR017932">
    <property type="entry name" value="GATase_2_dom"/>
</dbReference>
<dbReference type="AlphaFoldDB" id="A0A328P9A9"/>
<dbReference type="RefSeq" id="WP_112094330.1">
    <property type="nucleotide sequence ID" value="NZ_QLOE01000009.1"/>
</dbReference>
<dbReference type="FunFam" id="3.60.20.10:FF:000006">
    <property type="entry name" value="Glutamine--fructose-6-phosphate aminotransferase [isomerizing]"/>
    <property type="match status" value="1"/>
</dbReference>
<dbReference type="Gene3D" id="3.60.20.10">
    <property type="entry name" value="Glutamine Phosphoribosylpyrophosphate, subunit 1, domain 1"/>
    <property type="match status" value="1"/>
</dbReference>
<comment type="catalytic activity">
    <reaction evidence="1 11">
        <text>D-fructose 6-phosphate + L-glutamine = D-glucosamine 6-phosphate + L-glutamate</text>
        <dbReference type="Rhea" id="RHEA:13237"/>
        <dbReference type="ChEBI" id="CHEBI:29985"/>
        <dbReference type="ChEBI" id="CHEBI:58359"/>
        <dbReference type="ChEBI" id="CHEBI:58725"/>
        <dbReference type="ChEBI" id="CHEBI:61527"/>
        <dbReference type="EC" id="2.6.1.16"/>
    </reaction>
</comment>
<dbReference type="InterPro" id="IPR001347">
    <property type="entry name" value="SIS_dom"/>
</dbReference>
<dbReference type="Pfam" id="PF13522">
    <property type="entry name" value="GATase_6"/>
    <property type="match status" value="1"/>
</dbReference>
<feature type="active site" description="Nucleophile; for GATase activity" evidence="11">
    <location>
        <position position="2"/>
    </location>
</feature>
<dbReference type="SUPFAM" id="SSF53697">
    <property type="entry name" value="SIS domain"/>
    <property type="match status" value="1"/>
</dbReference>
<dbReference type="Pfam" id="PF01380">
    <property type="entry name" value="SIS"/>
    <property type="match status" value="2"/>
</dbReference>
<keyword evidence="7 11" id="KW-0808">Transferase</keyword>
<sequence>MCGIAACMLKNGKAAPILLGCVKRLEYRGYDSVGIATLDSSIIVEKDKGKIKDFEKYLDLSKLPGRIGLGHVRWATHGPPTKENAHPHLDCEGKIAVVHNGIISNYEELKDELKSEGHKFTSETDTEVIAHLIEKYKNDGHDLEEAVKRALKRLKGSYAMAVISSDEPDKIIGARKENPLIVAKGDSGYFLASDIPAILEHARNVIFLEDNEMVIIDDTGHQIKDLEGKIKKKEFEYVEWTLEMAEKGGYKHFMLKEIYEQPQVLRDTLREFKTIQKVVDEIGEIKRICFVACGTSYHAALVGKYLFESILHIPTDAIIASEFQYTANTLDEETLAIFITQSGETADTLNALKAANKNSKTLAIVNVIGSTATREADHVIYTRAGPEIAVAATKTYICQLACIYMLAAAIGKKPEIMEDLKKVPEEIEKILREDNFIKEIAKTYKDKPDFLFIGRGFSYPTALEGALKLKEITYIHAEGYASGELKHGPIALIEDGVPVVAIAPPPFPLETTKIEEDEFHDSHSLTLGNIEEVKSRGAKVIGLGAEDDEEFKKNTSAYISFNPSIREEISPLLYIIPLQLLAYHISVMKKEDPDHPRNLAKCVTVD</sequence>
<evidence type="ECO:0000256" key="10">
    <source>
        <dbReference type="ARBA" id="ARBA00055466"/>
    </source>
</evidence>
<dbReference type="PROSITE" id="PS51464">
    <property type="entry name" value="SIS"/>
    <property type="match status" value="2"/>
</dbReference>
<dbReference type="FunFam" id="3.40.50.10490:FF:000001">
    <property type="entry name" value="Glutamine--fructose-6-phosphate aminotransferase [isomerizing]"/>
    <property type="match status" value="1"/>
</dbReference>
<dbReference type="EC" id="2.6.1.16" evidence="3 11"/>
<accession>A0A328P9A9</accession>
<keyword evidence="8" id="KW-0677">Repeat</keyword>
<evidence type="ECO:0000259" key="12">
    <source>
        <dbReference type="PROSITE" id="PS51278"/>
    </source>
</evidence>
<dbReference type="Gene3D" id="3.40.50.10490">
    <property type="entry name" value="Glucose-6-phosphate isomerase like protein, domain 1"/>
    <property type="match status" value="2"/>
</dbReference>
<comment type="subunit">
    <text evidence="11">Homodimer.</text>
</comment>